<name>A0ACB6QBR1_9PLEO</name>
<organism evidence="1 2">
    <name type="scientific">Lindgomyces ingoldianus</name>
    <dbReference type="NCBI Taxonomy" id="673940"/>
    <lineage>
        <taxon>Eukaryota</taxon>
        <taxon>Fungi</taxon>
        <taxon>Dikarya</taxon>
        <taxon>Ascomycota</taxon>
        <taxon>Pezizomycotina</taxon>
        <taxon>Dothideomycetes</taxon>
        <taxon>Pleosporomycetidae</taxon>
        <taxon>Pleosporales</taxon>
        <taxon>Lindgomycetaceae</taxon>
        <taxon>Lindgomyces</taxon>
    </lineage>
</organism>
<evidence type="ECO:0000313" key="1">
    <source>
        <dbReference type="EMBL" id="KAF2464342.1"/>
    </source>
</evidence>
<evidence type="ECO:0000313" key="2">
    <source>
        <dbReference type="Proteomes" id="UP000799755"/>
    </source>
</evidence>
<dbReference type="EMBL" id="MU003538">
    <property type="protein sequence ID" value="KAF2464342.1"/>
    <property type="molecule type" value="Genomic_DNA"/>
</dbReference>
<protein>
    <submittedName>
        <fullName evidence="1">O-methyltransferase</fullName>
    </submittedName>
</protein>
<proteinExistence type="predicted"/>
<dbReference type="Proteomes" id="UP000799755">
    <property type="component" value="Unassembled WGS sequence"/>
</dbReference>
<sequence length="417" mass="46207">MPNSRIVQLAQMIATRTSVLDEHIQNNNLSQPAFEPGSPTEPIQQTTPEIEKARTDVIEAAIELRQLLEGPVRLLLPESNFSPLAAIYNFKVASFVPLGCSISFVELADKCGLSEHDLGRIIRYVAAHHRVFCEPEKGYVAHTAASKLLSENKMIEHLMGLTFAECWPAHSRVIDAIARKSEEPNISGYAFANGTSLNTFDFLSHHPERAHRFAGAMSSTSQASLDALSNYFGWAGLEAGTTVVDLGGGQGHVSVHLARTFTHLHFVVQDMAAVVDGMGEKIPEDVQDRVKITAHDMFTKQPIKGAGVYLLRYILHDWPDKYCVEVLRHLTAAMKKGAKVVVQDHLLPEPGTLPLLQEMQIRSMDAIMLSLFNSREREVDDWQNLFNQADGRFGGFRATRVKENPSTGIIVAEWTGE</sequence>
<reference evidence="1" key="1">
    <citation type="journal article" date="2020" name="Stud. Mycol.">
        <title>101 Dothideomycetes genomes: a test case for predicting lifestyles and emergence of pathogens.</title>
        <authorList>
            <person name="Haridas S."/>
            <person name="Albert R."/>
            <person name="Binder M."/>
            <person name="Bloem J."/>
            <person name="Labutti K."/>
            <person name="Salamov A."/>
            <person name="Andreopoulos B."/>
            <person name="Baker S."/>
            <person name="Barry K."/>
            <person name="Bills G."/>
            <person name="Bluhm B."/>
            <person name="Cannon C."/>
            <person name="Castanera R."/>
            <person name="Culley D."/>
            <person name="Daum C."/>
            <person name="Ezra D."/>
            <person name="Gonzalez J."/>
            <person name="Henrissat B."/>
            <person name="Kuo A."/>
            <person name="Liang C."/>
            <person name="Lipzen A."/>
            <person name="Lutzoni F."/>
            <person name="Magnuson J."/>
            <person name="Mondo S."/>
            <person name="Nolan M."/>
            <person name="Ohm R."/>
            <person name="Pangilinan J."/>
            <person name="Park H.-J."/>
            <person name="Ramirez L."/>
            <person name="Alfaro M."/>
            <person name="Sun H."/>
            <person name="Tritt A."/>
            <person name="Yoshinaga Y."/>
            <person name="Zwiers L.-H."/>
            <person name="Turgeon B."/>
            <person name="Goodwin S."/>
            <person name="Spatafora J."/>
            <person name="Crous P."/>
            <person name="Grigoriev I."/>
        </authorList>
    </citation>
    <scope>NUCLEOTIDE SEQUENCE</scope>
    <source>
        <strain evidence="1">ATCC 200398</strain>
    </source>
</reference>
<comment type="caution">
    <text evidence="1">The sequence shown here is derived from an EMBL/GenBank/DDBJ whole genome shotgun (WGS) entry which is preliminary data.</text>
</comment>
<accession>A0ACB6QBR1</accession>
<gene>
    <name evidence="1" type="ORF">BDR25DRAFT_272066</name>
</gene>
<keyword evidence="2" id="KW-1185">Reference proteome</keyword>